<dbReference type="EMBL" id="BAAAPC010000009">
    <property type="protein sequence ID" value="GAA1996440.1"/>
    <property type="molecule type" value="Genomic_DNA"/>
</dbReference>
<keyword evidence="5" id="KW-0503">Monooxygenase</keyword>
<dbReference type="Gene3D" id="3.50.50.60">
    <property type="entry name" value="FAD/NAD(P)-binding domain"/>
    <property type="match status" value="1"/>
</dbReference>
<accession>A0ABN2T135</accession>
<name>A0ABN2T135_9ACTN</name>
<evidence type="ECO:0000313" key="6">
    <source>
        <dbReference type="Proteomes" id="UP001501585"/>
    </source>
</evidence>
<keyword evidence="2" id="KW-0285">Flavoprotein</keyword>
<comment type="cofactor">
    <cofactor evidence="1">
        <name>FAD</name>
        <dbReference type="ChEBI" id="CHEBI:57692"/>
    </cofactor>
</comment>
<dbReference type="Pfam" id="PF21274">
    <property type="entry name" value="Rng_hyd_C"/>
    <property type="match status" value="1"/>
</dbReference>
<dbReference type="InterPro" id="IPR036188">
    <property type="entry name" value="FAD/NAD-bd_sf"/>
</dbReference>
<keyword evidence="6" id="KW-1185">Reference proteome</keyword>
<reference evidence="5 6" key="1">
    <citation type="journal article" date="2019" name="Int. J. Syst. Evol. Microbiol.">
        <title>The Global Catalogue of Microorganisms (GCM) 10K type strain sequencing project: providing services to taxonomists for standard genome sequencing and annotation.</title>
        <authorList>
            <consortium name="The Broad Institute Genomics Platform"/>
            <consortium name="The Broad Institute Genome Sequencing Center for Infectious Disease"/>
            <person name="Wu L."/>
            <person name="Ma J."/>
        </authorList>
    </citation>
    <scope>NUCLEOTIDE SEQUENCE [LARGE SCALE GENOMIC DNA]</scope>
    <source>
        <strain evidence="5 6">JCM 15313</strain>
    </source>
</reference>
<keyword evidence="3" id="KW-0274">FAD</keyword>
<dbReference type="Gene3D" id="3.30.70.2450">
    <property type="match status" value="1"/>
</dbReference>
<dbReference type="GO" id="GO:0004497">
    <property type="term" value="F:monooxygenase activity"/>
    <property type="evidence" value="ECO:0007669"/>
    <property type="project" value="UniProtKB-KW"/>
</dbReference>
<dbReference type="InterPro" id="IPR002938">
    <property type="entry name" value="FAD-bd"/>
</dbReference>
<gene>
    <name evidence="5" type="ORF">GCM10009799_23970</name>
</gene>
<evidence type="ECO:0000259" key="4">
    <source>
        <dbReference type="Pfam" id="PF01494"/>
    </source>
</evidence>
<dbReference type="RefSeq" id="WP_344108832.1">
    <property type="nucleotide sequence ID" value="NZ_BAAAPC010000009.1"/>
</dbReference>
<dbReference type="PANTHER" id="PTHR43004">
    <property type="entry name" value="TRK SYSTEM POTASSIUM UPTAKE PROTEIN"/>
    <property type="match status" value="1"/>
</dbReference>
<feature type="domain" description="FAD-binding" evidence="4">
    <location>
        <begin position="2"/>
        <end position="345"/>
    </location>
</feature>
<proteinExistence type="predicted"/>
<dbReference type="SUPFAM" id="SSF51905">
    <property type="entry name" value="FAD/NAD(P)-binding domain"/>
    <property type="match status" value="1"/>
</dbReference>
<organism evidence="5 6">
    <name type="scientific">Nocardiopsis rhodophaea</name>
    <dbReference type="NCBI Taxonomy" id="280238"/>
    <lineage>
        <taxon>Bacteria</taxon>
        <taxon>Bacillati</taxon>
        <taxon>Actinomycetota</taxon>
        <taxon>Actinomycetes</taxon>
        <taxon>Streptosporangiales</taxon>
        <taxon>Nocardiopsidaceae</taxon>
        <taxon>Nocardiopsis</taxon>
    </lineage>
</organism>
<evidence type="ECO:0000256" key="1">
    <source>
        <dbReference type="ARBA" id="ARBA00001974"/>
    </source>
</evidence>
<keyword evidence="5" id="KW-0560">Oxidoreductase</keyword>
<evidence type="ECO:0000313" key="5">
    <source>
        <dbReference type="EMBL" id="GAA1996440.1"/>
    </source>
</evidence>
<dbReference type="InterPro" id="IPR050641">
    <property type="entry name" value="RIFMO-like"/>
</dbReference>
<comment type="caution">
    <text evidence="5">The sequence shown here is derived from an EMBL/GenBank/DDBJ whole genome shotgun (WGS) entry which is preliminary data.</text>
</comment>
<dbReference type="PRINTS" id="PR00420">
    <property type="entry name" value="RNGMNOXGNASE"/>
</dbReference>
<dbReference type="Proteomes" id="UP001501585">
    <property type="component" value="Unassembled WGS sequence"/>
</dbReference>
<sequence length="517" mass="55423">MDTDVIVVGAGPTGLMLANELASAGVRVTVADRLAGRTPQSKAGNLHPRSCEILDQRDLLAPIAQHATARVPTGHFAGLPVPLDFSTLPTRHRYQLIVAQARVEEELEAALGRSGGTVNREHTLTGLEQDADGVTAAFATPGGPTSVDAAYIVGCDGARSTVRSLLQIPFPGLPGRTTMVAADVTLSRAPAGAAERRRHFGERFTSGSRSRAVLYPLPGGAFRLLFMGPRQDISKDAPVEAPEVREVLADVYGDQAELDELLIASRFTDASRQAEHYRVGRAFLAGDAAHIHLPTGGQGMNLGLQDAFALGWRLSAAVRRHAPDHLLDSYEAERHPVGVQVLDNTRIQGELVRTDEEPKRALRELFVELMRLPDVNRRLAGMVSGIDVRYPAPCPAPDTDHASTAVRHAAHPLIGQRAPDLDLDTAHGPTRLSHLLRPGHGLLVEFTPGSPHYADLAAGRRDRVDHLAATPIDPVDARALLIRPDGHIAWAETTDGNGAADTLDVALQQWFGAPELT</sequence>
<dbReference type="Gene3D" id="3.40.30.120">
    <property type="match status" value="1"/>
</dbReference>
<dbReference type="Pfam" id="PF01494">
    <property type="entry name" value="FAD_binding_3"/>
    <property type="match status" value="1"/>
</dbReference>
<protein>
    <submittedName>
        <fullName evidence="5">FAD-dependent monooxygenase</fullName>
    </submittedName>
</protein>
<dbReference type="PANTHER" id="PTHR43004:SF19">
    <property type="entry name" value="BINDING MONOOXYGENASE, PUTATIVE (JCVI)-RELATED"/>
    <property type="match status" value="1"/>
</dbReference>
<evidence type="ECO:0000256" key="2">
    <source>
        <dbReference type="ARBA" id="ARBA00022630"/>
    </source>
</evidence>
<evidence type="ECO:0000256" key="3">
    <source>
        <dbReference type="ARBA" id="ARBA00022827"/>
    </source>
</evidence>